<evidence type="ECO:0000256" key="6">
    <source>
        <dbReference type="RuleBase" id="RU003820"/>
    </source>
</evidence>
<dbReference type="InterPro" id="IPR024935">
    <property type="entry name" value="Rubredoxin_dom"/>
</dbReference>
<comment type="similarity">
    <text evidence="6">Belongs to the rubredoxin family.</text>
</comment>
<dbReference type="EMBL" id="CAJZAG010000004">
    <property type="protein sequence ID" value="CAG9171022.1"/>
    <property type="molecule type" value="Genomic_DNA"/>
</dbReference>
<evidence type="ECO:0000256" key="4">
    <source>
        <dbReference type="ARBA" id="ARBA00022982"/>
    </source>
</evidence>
<keyword evidence="3 6" id="KW-0479">Metal-binding</keyword>
<dbReference type="PRINTS" id="PR00163">
    <property type="entry name" value="RUBREDOXIN"/>
</dbReference>
<dbReference type="PROSITE" id="PS00202">
    <property type="entry name" value="RUBREDOXIN"/>
    <property type="match status" value="1"/>
</dbReference>
<dbReference type="RefSeq" id="WP_223987414.1">
    <property type="nucleotide sequence ID" value="NZ_CAJZAG010000004.1"/>
</dbReference>
<proteinExistence type="inferred from homology"/>
<evidence type="ECO:0000313" key="8">
    <source>
        <dbReference type="EMBL" id="CAG9171022.1"/>
    </source>
</evidence>
<accession>A0ABN7YFM6</accession>
<keyword evidence="4 6" id="KW-0249">Electron transport</keyword>
<sequence>MYTKGAFLELQFSAQRLNDAAGDPYWIDLSREEAQRLHDLLQRRLNAEISDTAPPLVVALDASADVTPVDLPVAAQPTDTGFQQWVCLLCGWVYDEAEGLPEEGIAPGTKWADVPDDWRCPLCDVGKEDFAMVPL</sequence>
<protein>
    <recommendedName>
        <fullName evidence="6">Rubredoxin</fullName>
    </recommendedName>
</protein>
<evidence type="ECO:0000256" key="3">
    <source>
        <dbReference type="ARBA" id="ARBA00022723"/>
    </source>
</evidence>
<evidence type="ECO:0000256" key="1">
    <source>
        <dbReference type="ARBA" id="ARBA00001965"/>
    </source>
</evidence>
<name>A0ABN7YFM6_9BURK</name>
<dbReference type="PROSITE" id="PS50903">
    <property type="entry name" value="RUBREDOXIN_LIKE"/>
    <property type="match status" value="1"/>
</dbReference>
<dbReference type="SUPFAM" id="SSF57802">
    <property type="entry name" value="Rubredoxin-like"/>
    <property type="match status" value="1"/>
</dbReference>
<dbReference type="InterPro" id="IPR050526">
    <property type="entry name" value="Rubredoxin_ET"/>
</dbReference>
<dbReference type="Pfam" id="PF00301">
    <property type="entry name" value="Rubredoxin"/>
    <property type="match status" value="1"/>
</dbReference>
<dbReference type="Proteomes" id="UP000706525">
    <property type="component" value="Unassembled WGS sequence"/>
</dbReference>
<evidence type="ECO:0000256" key="2">
    <source>
        <dbReference type="ARBA" id="ARBA00022448"/>
    </source>
</evidence>
<reference evidence="8 9" key="1">
    <citation type="submission" date="2021-08" db="EMBL/GenBank/DDBJ databases">
        <authorList>
            <person name="Peeters C."/>
        </authorList>
    </citation>
    <scope>NUCLEOTIDE SEQUENCE [LARGE SCALE GENOMIC DNA]</scope>
    <source>
        <strain evidence="8 9">LMG 32289</strain>
    </source>
</reference>
<evidence type="ECO:0000313" key="9">
    <source>
        <dbReference type="Proteomes" id="UP000706525"/>
    </source>
</evidence>
<evidence type="ECO:0000256" key="5">
    <source>
        <dbReference type="ARBA" id="ARBA00023004"/>
    </source>
</evidence>
<comment type="caution">
    <text evidence="8">The sequence shown here is derived from an EMBL/GenBank/DDBJ whole genome shotgun (WGS) entry which is preliminary data.</text>
</comment>
<keyword evidence="9" id="KW-1185">Reference proteome</keyword>
<dbReference type="PANTHER" id="PTHR47627:SF1">
    <property type="entry name" value="RUBREDOXIN-1-RELATED"/>
    <property type="match status" value="1"/>
</dbReference>
<feature type="domain" description="Rubredoxin-like" evidence="7">
    <location>
        <begin position="82"/>
        <end position="133"/>
    </location>
</feature>
<keyword evidence="2" id="KW-0813">Transport</keyword>
<dbReference type="PANTHER" id="PTHR47627">
    <property type="entry name" value="RUBREDOXIN"/>
    <property type="match status" value="1"/>
</dbReference>
<dbReference type="InterPro" id="IPR018527">
    <property type="entry name" value="Rubredoxin_Fe_BS"/>
</dbReference>
<comment type="cofactor">
    <cofactor evidence="1 6">
        <name>Fe(3+)</name>
        <dbReference type="ChEBI" id="CHEBI:29034"/>
    </cofactor>
</comment>
<evidence type="ECO:0000259" key="7">
    <source>
        <dbReference type="PROSITE" id="PS50903"/>
    </source>
</evidence>
<organism evidence="8 9">
    <name type="scientific">Cupriavidus pampae</name>
    <dbReference type="NCBI Taxonomy" id="659251"/>
    <lineage>
        <taxon>Bacteria</taxon>
        <taxon>Pseudomonadati</taxon>
        <taxon>Pseudomonadota</taxon>
        <taxon>Betaproteobacteria</taxon>
        <taxon>Burkholderiales</taxon>
        <taxon>Burkholderiaceae</taxon>
        <taxon>Cupriavidus</taxon>
    </lineage>
</organism>
<dbReference type="InterPro" id="IPR024934">
    <property type="entry name" value="Rubredoxin-like_dom"/>
</dbReference>
<keyword evidence="5 6" id="KW-0408">Iron</keyword>
<gene>
    <name evidence="8" type="primary">norV</name>
    <name evidence="8" type="ORF">LMG32289_02229</name>
</gene>
<dbReference type="CDD" id="cd00730">
    <property type="entry name" value="rubredoxin"/>
    <property type="match status" value="1"/>
</dbReference>
<dbReference type="Gene3D" id="2.20.28.10">
    <property type="match status" value="1"/>
</dbReference>